<keyword evidence="3" id="KW-0378">Hydrolase</keyword>
<dbReference type="EMBL" id="CAXLJL010000088">
    <property type="protein sequence ID" value="CAL5131260.1"/>
    <property type="molecule type" value="Genomic_DNA"/>
</dbReference>
<sequence>MSQLGNLFQIRYDRAKSSAPGYSHIERYRTEAQMMSKTGTGRQRQICQIAGQRSERAKCPSRATSSPDCLTLCGFIVSSPFCELLSSYSALRTPLHTLIGHILLSSLSRPKKVWRHILHPNLLQRSPTTVCGMRPSENTQSSFAQERQYRKGFTSDVMLSNGATSIDDIWSDFERPATQQSNLAFQMKYPRRLTHLNWERETEVQTAMGLNSTIRYYSPPYAVFYDQFTSSVTIPSIPTCITSAIFCNARHLLLDIPALNLCSLPPDLREARSSATVTLCRMQRLKLIILLFLLFDSAGATRIGSFNIQVFGRKKVKNKAIVSILVEILRRYDLTVIQEIRDAHGKAFNSLCRKLDSYGNYTAKVSERLGKTNSKEQYGLIYKHEKFCIRLMETVTHLADSFERPPMYIEIVPKESGVPEFSMFVVHIDPDKVFEELEALYDVVQQKQREKKIKNLIIAGDMNADCGYLQRKRKRILKLRNDAKFKWIIPDGFDTTVSDKNCAYDRIILYGDEIIKAVNLSTVQAYRFDEKLFLSAEKAKAVSDHFPVEFEFNDFSNLPFLQRMKIRLQPVLNIFRG</sequence>
<dbReference type="Proteomes" id="UP001497525">
    <property type="component" value="Unassembled WGS sequence"/>
</dbReference>
<dbReference type="PANTHER" id="PTHR11371">
    <property type="entry name" value="DEOXYRIBONUCLEASE"/>
    <property type="match status" value="1"/>
</dbReference>
<dbReference type="SUPFAM" id="SSF56219">
    <property type="entry name" value="DNase I-like"/>
    <property type="match status" value="1"/>
</dbReference>
<evidence type="ECO:0000259" key="4">
    <source>
        <dbReference type="Pfam" id="PF03372"/>
    </source>
</evidence>
<evidence type="ECO:0000313" key="6">
    <source>
        <dbReference type="Proteomes" id="UP001497525"/>
    </source>
</evidence>
<evidence type="ECO:0000313" key="5">
    <source>
        <dbReference type="EMBL" id="CAL5131260.1"/>
    </source>
</evidence>
<organism evidence="5 6">
    <name type="scientific">Calicophoron daubneyi</name>
    <name type="common">Rumen fluke</name>
    <name type="synonym">Paramphistomum daubneyi</name>
    <dbReference type="NCBI Taxonomy" id="300641"/>
    <lineage>
        <taxon>Eukaryota</taxon>
        <taxon>Metazoa</taxon>
        <taxon>Spiralia</taxon>
        <taxon>Lophotrochozoa</taxon>
        <taxon>Platyhelminthes</taxon>
        <taxon>Trematoda</taxon>
        <taxon>Digenea</taxon>
        <taxon>Plagiorchiida</taxon>
        <taxon>Pronocephalata</taxon>
        <taxon>Paramphistomoidea</taxon>
        <taxon>Paramphistomidae</taxon>
        <taxon>Calicophoron</taxon>
    </lineage>
</organism>
<dbReference type="Gene3D" id="3.60.10.10">
    <property type="entry name" value="Endonuclease/exonuclease/phosphatase"/>
    <property type="match status" value="1"/>
</dbReference>
<comment type="caution">
    <text evidence="5">The sequence shown here is derived from an EMBL/GenBank/DDBJ whole genome shotgun (WGS) entry which is preliminary data.</text>
</comment>
<dbReference type="GO" id="GO:0005634">
    <property type="term" value="C:nucleus"/>
    <property type="evidence" value="ECO:0007669"/>
    <property type="project" value="TreeGrafter"/>
</dbReference>
<keyword evidence="2" id="KW-0540">Nuclease</keyword>
<dbReference type="GO" id="GO:0003677">
    <property type="term" value="F:DNA binding"/>
    <property type="evidence" value="ECO:0007669"/>
    <property type="project" value="TreeGrafter"/>
</dbReference>
<dbReference type="InterPro" id="IPR016202">
    <property type="entry name" value="DNase_I"/>
</dbReference>
<dbReference type="InterPro" id="IPR005135">
    <property type="entry name" value="Endo/exonuclease/phosphatase"/>
</dbReference>
<dbReference type="Pfam" id="PF03372">
    <property type="entry name" value="Exo_endo_phos"/>
    <property type="match status" value="1"/>
</dbReference>
<dbReference type="AlphaFoldDB" id="A0AAV2T3K3"/>
<feature type="domain" description="Endonuclease/exonuclease/phosphatase" evidence="4">
    <location>
        <begin position="304"/>
        <end position="545"/>
    </location>
</feature>
<proteinExistence type="inferred from homology"/>
<evidence type="ECO:0000256" key="2">
    <source>
        <dbReference type="ARBA" id="ARBA00022722"/>
    </source>
</evidence>
<gene>
    <name evidence="5" type="ORF">CDAUBV1_LOCUS3689</name>
</gene>
<protein>
    <recommendedName>
        <fullName evidence="4">Endonuclease/exonuclease/phosphatase domain-containing protein</fullName>
    </recommendedName>
</protein>
<dbReference type="GO" id="GO:0004530">
    <property type="term" value="F:deoxyribonuclease I activity"/>
    <property type="evidence" value="ECO:0007669"/>
    <property type="project" value="TreeGrafter"/>
</dbReference>
<evidence type="ECO:0000256" key="3">
    <source>
        <dbReference type="ARBA" id="ARBA00022801"/>
    </source>
</evidence>
<evidence type="ECO:0000256" key="1">
    <source>
        <dbReference type="ARBA" id="ARBA00007359"/>
    </source>
</evidence>
<name>A0AAV2T3K3_CALDB</name>
<dbReference type="SMART" id="SM00476">
    <property type="entry name" value="DNaseIc"/>
    <property type="match status" value="1"/>
</dbReference>
<dbReference type="InterPro" id="IPR036691">
    <property type="entry name" value="Endo/exonu/phosph_ase_sf"/>
</dbReference>
<accession>A0AAV2T3K3</accession>
<dbReference type="PANTHER" id="PTHR11371:SF31">
    <property type="entry name" value="EXTRACELLULAR NUCLEASE"/>
    <property type="match status" value="1"/>
</dbReference>
<reference evidence="5" key="1">
    <citation type="submission" date="2024-06" db="EMBL/GenBank/DDBJ databases">
        <authorList>
            <person name="Liu X."/>
            <person name="Lenzi L."/>
            <person name="Haldenby T S."/>
            <person name="Uol C."/>
        </authorList>
    </citation>
    <scope>NUCLEOTIDE SEQUENCE</scope>
</reference>
<comment type="similarity">
    <text evidence="1">Belongs to the DNase I family.</text>
</comment>
<dbReference type="GO" id="GO:0006308">
    <property type="term" value="P:DNA catabolic process"/>
    <property type="evidence" value="ECO:0007669"/>
    <property type="project" value="InterPro"/>
</dbReference>
<dbReference type="PRINTS" id="PR00130">
    <property type="entry name" value="DNASEI"/>
</dbReference>